<dbReference type="RefSeq" id="WP_231462337.1">
    <property type="nucleotide sequence ID" value="NZ_JAJOHW010000066.1"/>
</dbReference>
<proteinExistence type="predicted"/>
<evidence type="ECO:0000313" key="2">
    <source>
        <dbReference type="EMBL" id="MFC4490013.1"/>
    </source>
</evidence>
<feature type="region of interest" description="Disordered" evidence="1">
    <location>
        <begin position="56"/>
        <end position="94"/>
    </location>
</feature>
<gene>
    <name evidence="2" type="ORF">ACFO0R_10315</name>
</gene>
<reference evidence="3" key="1">
    <citation type="journal article" date="2019" name="Int. J. Syst. Evol. Microbiol.">
        <title>The Global Catalogue of Microorganisms (GCM) 10K type strain sequencing project: providing services to taxonomists for standard genome sequencing and annotation.</title>
        <authorList>
            <consortium name="The Broad Institute Genomics Platform"/>
            <consortium name="The Broad Institute Genome Sequencing Center for Infectious Disease"/>
            <person name="Wu L."/>
            <person name="Ma J."/>
        </authorList>
    </citation>
    <scope>NUCLEOTIDE SEQUENCE [LARGE SCALE GENOMIC DNA]</scope>
    <source>
        <strain evidence="3">CGMCC 4.7608</strain>
    </source>
</reference>
<evidence type="ECO:0000256" key="1">
    <source>
        <dbReference type="SAM" id="MobiDB-lite"/>
    </source>
</evidence>
<comment type="caution">
    <text evidence="2">The sequence shown here is derived from an EMBL/GenBank/DDBJ whole genome shotgun (WGS) entry which is preliminary data.</text>
</comment>
<accession>A0ABV8ZQM1</accession>
<dbReference type="EMBL" id="JBHSEK010000005">
    <property type="protein sequence ID" value="MFC4490013.1"/>
    <property type="molecule type" value="Genomic_DNA"/>
</dbReference>
<dbReference type="Proteomes" id="UP001595999">
    <property type="component" value="Unassembled WGS sequence"/>
</dbReference>
<organism evidence="2 3">
    <name type="scientific">Chromobacterium aquaticum</name>
    <dbReference type="NCBI Taxonomy" id="467180"/>
    <lineage>
        <taxon>Bacteria</taxon>
        <taxon>Pseudomonadati</taxon>
        <taxon>Pseudomonadota</taxon>
        <taxon>Betaproteobacteria</taxon>
        <taxon>Neisseriales</taxon>
        <taxon>Chromobacteriaceae</taxon>
        <taxon>Chromobacterium</taxon>
    </lineage>
</organism>
<sequence>MPWRIAINLLKNRLGSHSKHRQAQSGKVCIEKYQTLAFLSNKSNPIWAKKQGVFDEKSGQKAASQVGQQRKQGRAQAPAPPLSRTRRPDQNQKR</sequence>
<feature type="compositionally biased region" description="Polar residues" evidence="1">
    <location>
        <begin position="61"/>
        <end position="70"/>
    </location>
</feature>
<protein>
    <submittedName>
        <fullName evidence="2">Uncharacterized protein</fullName>
    </submittedName>
</protein>
<name>A0ABV8ZQM1_9NEIS</name>
<evidence type="ECO:0000313" key="3">
    <source>
        <dbReference type="Proteomes" id="UP001595999"/>
    </source>
</evidence>
<keyword evidence="3" id="KW-1185">Reference proteome</keyword>